<keyword evidence="8" id="KW-1185">Reference proteome</keyword>
<dbReference type="InterPro" id="IPR025657">
    <property type="entry name" value="RadC_JAB"/>
</dbReference>
<dbReference type="Pfam" id="PF04002">
    <property type="entry name" value="RadC"/>
    <property type="match status" value="1"/>
</dbReference>
<keyword evidence="4" id="KW-0862">Zinc</keyword>
<comment type="caution">
    <text evidence="7">The sequence shown here is derived from an EMBL/GenBank/DDBJ whole genome shotgun (WGS) entry which is preliminary data.</text>
</comment>
<dbReference type="InterPro" id="IPR037518">
    <property type="entry name" value="MPN"/>
</dbReference>
<reference evidence="8" key="1">
    <citation type="journal article" date="2019" name="Int. J. Syst. Evol. Microbiol.">
        <title>The Global Catalogue of Microorganisms (GCM) 10K type strain sequencing project: providing services to taxonomists for standard genome sequencing and annotation.</title>
        <authorList>
            <consortium name="The Broad Institute Genomics Platform"/>
            <consortium name="The Broad Institute Genome Sequencing Center for Infectious Disease"/>
            <person name="Wu L."/>
            <person name="Ma J."/>
        </authorList>
    </citation>
    <scope>NUCLEOTIDE SEQUENCE [LARGE SCALE GENOMIC DNA]</scope>
    <source>
        <strain evidence="8">KCTC 12847</strain>
    </source>
</reference>
<dbReference type="NCBIfam" id="TIGR00608">
    <property type="entry name" value="radc"/>
    <property type="match status" value="1"/>
</dbReference>
<evidence type="ECO:0000313" key="7">
    <source>
        <dbReference type="EMBL" id="MFC3294116.1"/>
    </source>
</evidence>
<feature type="domain" description="MPN" evidence="6">
    <location>
        <begin position="75"/>
        <end position="197"/>
    </location>
</feature>
<keyword evidence="3" id="KW-0378">Hydrolase</keyword>
<dbReference type="EMBL" id="JBHRUH010000040">
    <property type="protein sequence ID" value="MFC3294116.1"/>
    <property type="molecule type" value="Genomic_DNA"/>
</dbReference>
<evidence type="ECO:0000256" key="1">
    <source>
        <dbReference type="ARBA" id="ARBA00022670"/>
    </source>
</evidence>
<organism evidence="7 8">
    <name type="scientific">Modicisalibacter luteus</name>
    <dbReference type="NCBI Taxonomy" id="453962"/>
    <lineage>
        <taxon>Bacteria</taxon>
        <taxon>Pseudomonadati</taxon>
        <taxon>Pseudomonadota</taxon>
        <taxon>Gammaproteobacteria</taxon>
        <taxon>Oceanospirillales</taxon>
        <taxon>Halomonadaceae</taxon>
        <taxon>Modicisalibacter</taxon>
    </lineage>
</organism>
<evidence type="ECO:0000259" key="6">
    <source>
        <dbReference type="PROSITE" id="PS50249"/>
    </source>
</evidence>
<dbReference type="PANTHER" id="PTHR30471:SF3">
    <property type="entry name" value="UPF0758 PROTEIN YEES-RELATED"/>
    <property type="match status" value="1"/>
</dbReference>
<dbReference type="Gene3D" id="3.40.140.10">
    <property type="entry name" value="Cytidine Deaminase, domain 2"/>
    <property type="match status" value="1"/>
</dbReference>
<gene>
    <name evidence="7" type="ORF">ACFOEI_18905</name>
</gene>
<protein>
    <submittedName>
        <fullName evidence="7">RadC family protein</fullName>
    </submittedName>
</protein>
<dbReference type="Proteomes" id="UP001595640">
    <property type="component" value="Unassembled WGS sequence"/>
</dbReference>
<dbReference type="SUPFAM" id="SSF102712">
    <property type="entry name" value="JAB1/MPN domain"/>
    <property type="match status" value="1"/>
</dbReference>
<dbReference type="InterPro" id="IPR001405">
    <property type="entry name" value="UPF0758"/>
</dbReference>
<dbReference type="CDD" id="cd08071">
    <property type="entry name" value="MPN_DUF2466"/>
    <property type="match status" value="1"/>
</dbReference>
<accession>A0ABV7M6B2</accession>
<evidence type="ECO:0000256" key="3">
    <source>
        <dbReference type="ARBA" id="ARBA00022801"/>
    </source>
</evidence>
<dbReference type="PROSITE" id="PS50249">
    <property type="entry name" value="MPN"/>
    <property type="match status" value="1"/>
</dbReference>
<evidence type="ECO:0000256" key="4">
    <source>
        <dbReference type="ARBA" id="ARBA00022833"/>
    </source>
</evidence>
<keyword evidence="2" id="KW-0479">Metal-binding</keyword>
<dbReference type="PROSITE" id="PS01302">
    <property type="entry name" value="UPF0758"/>
    <property type="match status" value="1"/>
</dbReference>
<dbReference type="RefSeq" id="WP_083933058.1">
    <property type="nucleotide sequence ID" value="NZ_BMXD01000009.1"/>
</dbReference>
<keyword evidence="1" id="KW-0645">Protease</keyword>
<dbReference type="InterPro" id="IPR020891">
    <property type="entry name" value="UPF0758_CS"/>
</dbReference>
<name>A0ABV7M6B2_9GAMM</name>
<evidence type="ECO:0000256" key="5">
    <source>
        <dbReference type="ARBA" id="ARBA00023049"/>
    </source>
</evidence>
<evidence type="ECO:0000256" key="2">
    <source>
        <dbReference type="ARBA" id="ARBA00022723"/>
    </source>
</evidence>
<proteinExistence type="predicted"/>
<evidence type="ECO:0000313" key="8">
    <source>
        <dbReference type="Proteomes" id="UP001595640"/>
    </source>
</evidence>
<sequence>MPLFIKRAYRDDALIKTLAERVEAFHEVLETAMNHAKFQAGEVAGTYQVASAVTEADIFHMAKQLARRRLARGRVISQPARAFDYLQVLLQDYEHEVFSALFLDSQHRVIRFEELFRGTIDSASVHAREVVKTALAHNAAAVILVHNHPSGNPEPSDADLRITQRLKEALGLVDIRVLDHVLVGGEGYVSVAEQGKL</sequence>
<dbReference type="PANTHER" id="PTHR30471">
    <property type="entry name" value="DNA REPAIR PROTEIN RADC"/>
    <property type="match status" value="1"/>
</dbReference>
<keyword evidence="5" id="KW-0482">Metalloprotease</keyword>